<comment type="catalytic activity">
    <reaction evidence="9">
        <text>L-seryl-[protein] + ATP = O-phospho-L-seryl-[protein] + ADP + H(+)</text>
        <dbReference type="Rhea" id="RHEA:17989"/>
        <dbReference type="Rhea" id="RHEA-COMP:9863"/>
        <dbReference type="Rhea" id="RHEA-COMP:11604"/>
        <dbReference type="ChEBI" id="CHEBI:15378"/>
        <dbReference type="ChEBI" id="CHEBI:29999"/>
        <dbReference type="ChEBI" id="CHEBI:30616"/>
        <dbReference type="ChEBI" id="CHEBI:83421"/>
        <dbReference type="ChEBI" id="CHEBI:456216"/>
        <dbReference type="EC" id="2.7.11.1"/>
    </reaction>
</comment>
<dbReference type="Proteomes" id="UP000002051">
    <property type="component" value="Unassembled WGS sequence"/>
</dbReference>
<evidence type="ECO:0000256" key="1">
    <source>
        <dbReference type="ARBA" id="ARBA00010886"/>
    </source>
</evidence>
<keyword evidence="5 11" id="KW-0547">Nucleotide-binding</keyword>
<dbReference type="EMBL" id="PSQE01000007">
    <property type="protein sequence ID" value="RHN48109.1"/>
    <property type="molecule type" value="Genomic_DNA"/>
</dbReference>
<dbReference type="Pfam" id="PF00069">
    <property type="entry name" value="Pkinase"/>
    <property type="match status" value="1"/>
</dbReference>
<evidence type="ECO:0000256" key="8">
    <source>
        <dbReference type="ARBA" id="ARBA00047899"/>
    </source>
</evidence>
<organism evidence="14 17">
    <name type="scientific">Medicago truncatula</name>
    <name type="common">Barrel medic</name>
    <name type="synonym">Medicago tribuloides</name>
    <dbReference type="NCBI Taxonomy" id="3880"/>
    <lineage>
        <taxon>Eukaryota</taxon>
        <taxon>Viridiplantae</taxon>
        <taxon>Streptophyta</taxon>
        <taxon>Embryophyta</taxon>
        <taxon>Tracheophyta</taxon>
        <taxon>Spermatophyta</taxon>
        <taxon>Magnoliopsida</taxon>
        <taxon>eudicotyledons</taxon>
        <taxon>Gunneridae</taxon>
        <taxon>Pentapetalae</taxon>
        <taxon>rosids</taxon>
        <taxon>fabids</taxon>
        <taxon>Fabales</taxon>
        <taxon>Fabaceae</taxon>
        <taxon>Papilionoideae</taxon>
        <taxon>50 kb inversion clade</taxon>
        <taxon>NPAAA clade</taxon>
        <taxon>Hologalegina</taxon>
        <taxon>IRL clade</taxon>
        <taxon>Trifolieae</taxon>
        <taxon>Medicago</taxon>
    </lineage>
</organism>
<dbReference type="Proteomes" id="UP000265566">
    <property type="component" value="Chromosome 7"/>
</dbReference>
<dbReference type="InterPro" id="IPR011009">
    <property type="entry name" value="Kinase-like_dom_sf"/>
</dbReference>
<dbReference type="OrthoDB" id="248923at2759"/>
<dbReference type="PANTHER" id="PTHR43671">
    <property type="entry name" value="SERINE/THREONINE-PROTEIN KINASE NEK"/>
    <property type="match status" value="1"/>
</dbReference>
<feature type="domain" description="Protein kinase" evidence="13">
    <location>
        <begin position="4"/>
        <end position="258"/>
    </location>
</feature>
<dbReference type="EMBL" id="CM001223">
    <property type="protein sequence ID" value="KEH23812.1"/>
    <property type="molecule type" value="Genomic_DNA"/>
</dbReference>
<evidence type="ECO:0000256" key="2">
    <source>
        <dbReference type="ARBA" id="ARBA00012513"/>
    </source>
</evidence>
<comment type="similarity">
    <text evidence="1">Belongs to the protein kinase superfamily. NEK Ser/Thr protein kinase family. NIMA subfamily.</text>
</comment>
<keyword evidence="7 11" id="KW-0067">ATP-binding</keyword>
<evidence type="ECO:0000256" key="4">
    <source>
        <dbReference type="ARBA" id="ARBA00022679"/>
    </source>
</evidence>
<dbReference type="EC" id="2.7.11.1" evidence="2"/>
<keyword evidence="17" id="KW-1185">Reference proteome</keyword>
<dbReference type="AlphaFoldDB" id="A0A072U282"/>
<gene>
    <name evidence="16" type="primary">25499156</name>
    <name evidence="14" type="ordered locus">MTR_7g095450</name>
    <name evidence="15" type="ORF">MtrunA17_Chr7g0260191</name>
</gene>
<name>A0A072U282_MEDTR</name>
<evidence type="ECO:0000256" key="3">
    <source>
        <dbReference type="ARBA" id="ARBA00022527"/>
    </source>
</evidence>
<feature type="compositionally biased region" description="Basic and acidic residues" evidence="12">
    <location>
        <begin position="372"/>
        <end position="384"/>
    </location>
</feature>
<dbReference type="FunFam" id="3.30.200.20:FF:000108">
    <property type="entry name" value="Serine/threonine-protein kinase Nek2"/>
    <property type="match status" value="1"/>
</dbReference>
<keyword evidence="3" id="KW-0723">Serine/threonine-protein kinase</keyword>
<dbReference type="InterPro" id="IPR017441">
    <property type="entry name" value="Protein_kinase_ATP_BS"/>
</dbReference>
<dbReference type="SUPFAM" id="SSF56112">
    <property type="entry name" value="Protein kinase-like (PK-like)"/>
    <property type="match status" value="1"/>
</dbReference>
<dbReference type="GO" id="GO:0005524">
    <property type="term" value="F:ATP binding"/>
    <property type="evidence" value="ECO:0007669"/>
    <property type="project" value="UniProtKB-UniRule"/>
</dbReference>
<evidence type="ECO:0000313" key="18">
    <source>
        <dbReference type="Proteomes" id="UP000265566"/>
    </source>
</evidence>
<evidence type="ECO:0000256" key="5">
    <source>
        <dbReference type="ARBA" id="ARBA00022741"/>
    </source>
</evidence>
<keyword evidence="6" id="KW-0418">Kinase</keyword>
<dbReference type="PANTHER" id="PTHR43671:SF66">
    <property type="entry name" value="SERINE_THREONINE-PROTEIN KINASE NEK2"/>
    <property type="match status" value="1"/>
</dbReference>
<evidence type="ECO:0000256" key="6">
    <source>
        <dbReference type="ARBA" id="ARBA00022777"/>
    </source>
</evidence>
<evidence type="ECO:0000313" key="16">
    <source>
        <dbReference type="EnsemblPlants" id="KEH23812"/>
    </source>
</evidence>
<feature type="binding site" evidence="11">
    <location>
        <position position="33"/>
    </location>
    <ligand>
        <name>ATP</name>
        <dbReference type="ChEBI" id="CHEBI:30616"/>
    </ligand>
</feature>
<evidence type="ECO:0000256" key="9">
    <source>
        <dbReference type="ARBA" id="ARBA00048679"/>
    </source>
</evidence>
<dbReference type="CDD" id="cd08215">
    <property type="entry name" value="STKc_Nek"/>
    <property type="match status" value="1"/>
</dbReference>
<dbReference type="SMART" id="SM00220">
    <property type="entry name" value="S_TKc"/>
    <property type="match status" value="1"/>
</dbReference>
<dbReference type="InterPro" id="IPR008271">
    <property type="entry name" value="Ser/Thr_kinase_AS"/>
</dbReference>
<reference evidence="18" key="4">
    <citation type="journal article" date="2018" name="Nat. Plants">
        <title>Whole-genome landscape of Medicago truncatula symbiotic genes.</title>
        <authorList>
            <person name="Pecrix Y."/>
            <person name="Staton S.E."/>
            <person name="Sallet E."/>
            <person name="Lelandais-Briere C."/>
            <person name="Moreau S."/>
            <person name="Carrere S."/>
            <person name="Blein T."/>
            <person name="Jardinaud M.F."/>
            <person name="Latrasse D."/>
            <person name="Zouine M."/>
            <person name="Zahm M."/>
            <person name="Kreplak J."/>
            <person name="Mayjonade B."/>
            <person name="Satge C."/>
            <person name="Perez M."/>
            <person name="Cauet S."/>
            <person name="Marande W."/>
            <person name="Chantry-Darmon C."/>
            <person name="Lopez-Roques C."/>
            <person name="Bouchez O."/>
            <person name="Berard A."/>
            <person name="Debelle F."/>
            <person name="Munos S."/>
            <person name="Bendahmane A."/>
            <person name="Berges H."/>
            <person name="Niebel A."/>
            <person name="Buitink J."/>
            <person name="Frugier F."/>
            <person name="Benhamed M."/>
            <person name="Crespi M."/>
            <person name="Gouzy J."/>
            <person name="Gamas P."/>
        </authorList>
    </citation>
    <scope>NUCLEOTIDE SEQUENCE [LARGE SCALE GENOMIC DNA]</scope>
    <source>
        <strain evidence="18">cv. Jemalong A17</strain>
    </source>
</reference>
<dbReference type="HOGENOM" id="CLU_000288_128_3_1"/>
<dbReference type="PROSITE" id="PS00108">
    <property type="entry name" value="PROTEIN_KINASE_ST"/>
    <property type="match status" value="1"/>
</dbReference>
<dbReference type="Gene3D" id="3.30.200.20">
    <property type="entry name" value="Phosphorylase Kinase, domain 1"/>
    <property type="match status" value="1"/>
</dbReference>
<evidence type="ECO:0000256" key="12">
    <source>
        <dbReference type="SAM" id="MobiDB-lite"/>
    </source>
</evidence>
<dbReference type="PROSITE" id="PS00107">
    <property type="entry name" value="PROTEIN_KINASE_ATP"/>
    <property type="match status" value="1"/>
</dbReference>
<dbReference type="InterPro" id="IPR050660">
    <property type="entry name" value="NEK_Ser/Thr_kinase"/>
</dbReference>
<reference evidence="14 17" key="2">
    <citation type="journal article" date="2014" name="BMC Genomics">
        <title>An improved genome release (version Mt4.0) for the model legume Medicago truncatula.</title>
        <authorList>
            <person name="Tang H."/>
            <person name="Krishnakumar V."/>
            <person name="Bidwell S."/>
            <person name="Rosen B."/>
            <person name="Chan A."/>
            <person name="Zhou S."/>
            <person name="Gentzbittel L."/>
            <person name="Childs K.L."/>
            <person name="Yandell M."/>
            <person name="Gundlach H."/>
            <person name="Mayer K.F."/>
            <person name="Schwartz D.C."/>
            <person name="Town C.D."/>
        </authorList>
    </citation>
    <scope>GENOME REANNOTATION</scope>
    <source>
        <strain evidence="14">A17</strain>
        <strain evidence="16 17">cv. Jemalong A17</strain>
    </source>
</reference>
<dbReference type="Gene3D" id="1.10.510.10">
    <property type="entry name" value="Transferase(Phosphotransferase) domain 1"/>
    <property type="match status" value="1"/>
</dbReference>
<evidence type="ECO:0000313" key="15">
    <source>
        <dbReference type="EMBL" id="RHN48109.1"/>
    </source>
</evidence>
<dbReference type="EnsemblPlants" id="KEH23812">
    <property type="protein sequence ID" value="KEH23812"/>
    <property type="gene ID" value="MTR_7g095450"/>
</dbReference>
<evidence type="ECO:0000313" key="14">
    <source>
        <dbReference type="EMBL" id="KEH23812.1"/>
    </source>
</evidence>
<dbReference type="FunFam" id="1.10.510.10:FF:000788">
    <property type="entry name" value="Serine/threonine-protein kinase Nek3"/>
    <property type="match status" value="1"/>
</dbReference>
<reference evidence="14 17" key="1">
    <citation type="journal article" date="2011" name="Nature">
        <title>The Medicago genome provides insight into the evolution of rhizobial symbioses.</title>
        <authorList>
            <person name="Young N.D."/>
            <person name="Debelle F."/>
            <person name="Oldroyd G.E."/>
            <person name="Geurts R."/>
            <person name="Cannon S.B."/>
            <person name="Udvardi M.K."/>
            <person name="Benedito V.A."/>
            <person name="Mayer K.F."/>
            <person name="Gouzy J."/>
            <person name="Schoof H."/>
            <person name="Van de Peer Y."/>
            <person name="Proost S."/>
            <person name="Cook D.R."/>
            <person name="Meyers B.C."/>
            <person name="Spannagl M."/>
            <person name="Cheung F."/>
            <person name="De Mita S."/>
            <person name="Krishnakumar V."/>
            <person name="Gundlach H."/>
            <person name="Zhou S."/>
            <person name="Mudge J."/>
            <person name="Bharti A.K."/>
            <person name="Murray J.D."/>
            <person name="Naoumkina M.A."/>
            <person name="Rosen B."/>
            <person name="Silverstein K.A."/>
            <person name="Tang H."/>
            <person name="Rombauts S."/>
            <person name="Zhao P.X."/>
            <person name="Zhou P."/>
            <person name="Barbe V."/>
            <person name="Bardou P."/>
            <person name="Bechner M."/>
            <person name="Bellec A."/>
            <person name="Berger A."/>
            <person name="Berges H."/>
            <person name="Bidwell S."/>
            <person name="Bisseling T."/>
            <person name="Choisne N."/>
            <person name="Couloux A."/>
            <person name="Denny R."/>
            <person name="Deshpande S."/>
            <person name="Dai X."/>
            <person name="Doyle J.J."/>
            <person name="Dudez A.M."/>
            <person name="Farmer A.D."/>
            <person name="Fouteau S."/>
            <person name="Franken C."/>
            <person name="Gibelin C."/>
            <person name="Gish J."/>
            <person name="Goldstein S."/>
            <person name="Gonzalez A.J."/>
            <person name="Green P.J."/>
            <person name="Hallab A."/>
            <person name="Hartog M."/>
            <person name="Hua A."/>
            <person name="Humphray S.J."/>
            <person name="Jeong D.H."/>
            <person name="Jing Y."/>
            <person name="Jocker A."/>
            <person name="Kenton S.M."/>
            <person name="Kim D.J."/>
            <person name="Klee K."/>
            <person name="Lai H."/>
            <person name="Lang C."/>
            <person name="Lin S."/>
            <person name="Macmil S.L."/>
            <person name="Magdelenat G."/>
            <person name="Matthews L."/>
            <person name="McCorrison J."/>
            <person name="Monaghan E.L."/>
            <person name="Mun J.H."/>
            <person name="Najar F.Z."/>
            <person name="Nicholson C."/>
            <person name="Noirot C."/>
            <person name="O'Bleness M."/>
            <person name="Paule C.R."/>
            <person name="Poulain J."/>
            <person name="Prion F."/>
            <person name="Qin B."/>
            <person name="Qu C."/>
            <person name="Retzel E.F."/>
            <person name="Riddle C."/>
            <person name="Sallet E."/>
            <person name="Samain S."/>
            <person name="Samson N."/>
            <person name="Sanders I."/>
            <person name="Saurat O."/>
            <person name="Scarpelli C."/>
            <person name="Schiex T."/>
            <person name="Segurens B."/>
            <person name="Severin A.J."/>
            <person name="Sherrier D.J."/>
            <person name="Shi R."/>
            <person name="Sims S."/>
            <person name="Singer S.R."/>
            <person name="Sinharoy S."/>
            <person name="Sterck L."/>
            <person name="Viollet A."/>
            <person name="Wang B.B."/>
            <person name="Wang K."/>
            <person name="Wang M."/>
            <person name="Wang X."/>
            <person name="Warfsmann J."/>
            <person name="Weissenbach J."/>
            <person name="White D.D."/>
            <person name="White J.D."/>
            <person name="Wiley G.B."/>
            <person name="Wincker P."/>
            <person name="Xing Y."/>
            <person name="Yang L."/>
            <person name="Yao Z."/>
            <person name="Ying F."/>
            <person name="Zhai J."/>
            <person name="Zhou L."/>
            <person name="Zuber A."/>
            <person name="Denarie J."/>
            <person name="Dixon R.A."/>
            <person name="May G.D."/>
            <person name="Schwartz D.C."/>
            <person name="Rogers J."/>
            <person name="Quetier F."/>
            <person name="Town C.D."/>
            <person name="Roe B.A."/>
        </authorList>
    </citation>
    <scope>NUCLEOTIDE SEQUENCE [LARGE SCALE GENOMIC DNA]</scope>
    <source>
        <strain evidence="14">A17</strain>
        <strain evidence="16 17">cv. Jemalong A17</strain>
    </source>
</reference>
<dbReference type="GO" id="GO:0004674">
    <property type="term" value="F:protein serine/threonine kinase activity"/>
    <property type="evidence" value="ECO:0000318"/>
    <property type="project" value="GO_Central"/>
</dbReference>
<evidence type="ECO:0000313" key="17">
    <source>
        <dbReference type="Proteomes" id="UP000002051"/>
    </source>
</evidence>
<evidence type="ECO:0000256" key="11">
    <source>
        <dbReference type="PROSITE-ProRule" id="PRU10141"/>
    </source>
</evidence>
<accession>A0A072U282</accession>
<dbReference type="KEGG" id="mtr:25499156"/>
<dbReference type="InterPro" id="IPR000719">
    <property type="entry name" value="Prot_kinase_dom"/>
</dbReference>
<keyword evidence="4 15" id="KW-0808">Transferase</keyword>
<reference evidence="15" key="5">
    <citation type="journal article" date="2018" name="Nat. Plants">
        <title>Whole-genome landscape of Medicago truncatula symbiotic genes.</title>
        <authorList>
            <person name="Pecrix Y."/>
            <person name="Gamas P."/>
            <person name="Carrere S."/>
        </authorList>
    </citation>
    <scope>NUCLEOTIDE SEQUENCE</scope>
    <source>
        <tissue evidence="15">Leaves</tissue>
    </source>
</reference>
<comment type="function">
    <text evidence="10">May be involved in plant development processes.</text>
</comment>
<comment type="catalytic activity">
    <reaction evidence="8">
        <text>L-threonyl-[protein] + ATP = O-phospho-L-threonyl-[protein] + ADP + H(+)</text>
        <dbReference type="Rhea" id="RHEA:46608"/>
        <dbReference type="Rhea" id="RHEA-COMP:11060"/>
        <dbReference type="Rhea" id="RHEA-COMP:11605"/>
        <dbReference type="ChEBI" id="CHEBI:15378"/>
        <dbReference type="ChEBI" id="CHEBI:30013"/>
        <dbReference type="ChEBI" id="CHEBI:30616"/>
        <dbReference type="ChEBI" id="CHEBI:61977"/>
        <dbReference type="ChEBI" id="CHEBI:456216"/>
        <dbReference type="EC" id="2.7.11.1"/>
    </reaction>
</comment>
<dbReference type="PROSITE" id="PS50011">
    <property type="entry name" value="PROTEIN_KINASE_DOM"/>
    <property type="match status" value="1"/>
</dbReference>
<evidence type="ECO:0000256" key="7">
    <source>
        <dbReference type="ARBA" id="ARBA00022840"/>
    </source>
</evidence>
<evidence type="ECO:0000256" key="10">
    <source>
        <dbReference type="ARBA" id="ARBA00055766"/>
    </source>
</evidence>
<reference evidence="16" key="3">
    <citation type="submission" date="2015-04" db="UniProtKB">
        <authorList>
            <consortium name="EnsemblPlants"/>
        </authorList>
    </citation>
    <scope>IDENTIFICATION</scope>
    <source>
        <strain evidence="16">cv. Jemalong A17</strain>
    </source>
</reference>
<proteinExistence type="inferred from homology"/>
<evidence type="ECO:0000259" key="13">
    <source>
        <dbReference type="PROSITE" id="PS50011"/>
    </source>
</evidence>
<dbReference type="Gramene" id="rna42784">
    <property type="protein sequence ID" value="RHN48109.1"/>
    <property type="gene ID" value="gene42784"/>
</dbReference>
<protein>
    <recommendedName>
        <fullName evidence="2">non-specific serine/threonine protein kinase</fullName>
        <ecNumber evidence="2">2.7.11.1</ecNumber>
    </recommendedName>
</protein>
<sequence length="622" mass="69731">MEQYEVLEQIGKGAFGCALLVRHKHEKKKYVLKKIRLARQTDRTRRSAHQEMELISKVRNPFIVEYKDSWVEKGCFVCIIIGYCEGGDMAETVKKANGVNFPEEKLCKWLVQLLMALDYLHVNHILHRDVKCSNIFLTKNQDIRLGDFGLAKLLTSDDLASSIVGTPSYMCPELLADIPYGSKSDIWSLGCCVYEMAAHRPAFKAFDIQALIHKINKSIVSPLPTMYSSAFRGLVKSMLRKNPELRPTAGELLNHPHLQPYILKIHQKLNSPRRSAFPLQWPDSNYGRRTRFMEPESVSTLSDQDRYLSLNNHRALNPSISGTEQSSQYSMQRGQGLSTCSEEKLYNLSAGGVRDYCNTNKSKAIKSSTGERTPRLRIAKDSSAARRQTPPPPKIHVTGPKRESLPVPRAPSGKSAMPTRRASLPLHTRGRNTTSFYTNVDYADSPNVSVDAPQIDKMAEFSTASYEDPFFHVIRRSSTASAKHSSTSTGSADCTITKDKCTILVDKKVTVPTSITDAGTDVRFPKGSASECSNYVTTGVSSRSSSESRQHRFDTSSYQQRAEALEGLLEFSSRLLQQHRFDELGVLLKPFGPEKVSPRETAIWLAKSFKQNSDLRFPHTLA</sequence>
<feature type="region of interest" description="Disordered" evidence="12">
    <location>
        <begin position="364"/>
        <end position="420"/>
    </location>
</feature>